<sequence>MSNPFQASTSEPGRGTIHVSLLLPNTARLTKASYQYPLKLVSPAPTKVFNHEDHQTIIHTVYLLTYGGGLVAGDAIDLDVILERTTRLVLLTQGSTKLFKAPNRDTLSKQRMSVSLAPGSALCYLPDPVQPFENSCFEQRQIYNLTVPTGDGQEWPSLCALDWVSNGRPANGENWSFFRYGSRNEVYLSVPEGTRRLVLRDNVLLDQNDSDVQLSNRMASLSVFGTLILRGPCFHTLGEFFMDEFKVLPRIGGRKWDSGSEDGDQEPEPREVRRALRQRQESTDGLLWSAASVRGSVVVKFGSPGLEGGRRWLRNMLVEEGTIAREFGESALLCLR</sequence>
<dbReference type="InterPro" id="IPR002669">
    <property type="entry name" value="UreD"/>
</dbReference>
<organism evidence="3 4">
    <name type="scientific">Acrodontium crateriforme</name>
    <dbReference type="NCBI Taxonomy" id="150365"/>
    <lineage>
        <taxon>Eukaryota</taxon>
        <taxon>Fungi</taxon>
        <taxon>Dikarya</taxon>
        <taxon>Ascomycota</taxon>
        <taxon>Pezizomycotina</taxon>
        <taxon>Dothideomycetes</taxon>
        <taxon>Dothideomycetidae</taxon>
        <taxon>Mycosphaerellales</taxon>
        <taxon>Teratosphaeriaceae</taxon>
        <taxon>Acrodontium</taxon>
    </lineage>
</organism>
<evidence type="ECO:0008006" key="5">
    <source>
        <dbReference type="Google" id="ProtNLM"/>
    </source>
</evidence>
<dbReference type="PANTHER" id="PTHR33643:SF1">
    <property type="entry name" value="UREASE ACCESSORY PROTEIN D"/>
    <property type="match status" value="1"/>
</dbReference>
<evidence type="ECO:0000313" key="3">
    <source>
        <dbReference type="EMBL" id="WPG99699.1"/>
    </source>
</evidence>
<reference evidence="3 4" key="1">
    <citation type="submission" date="2023-11" db="EMBL/GenBank/DDBJ databases">
        <title>An acidophilic fungus is an integral part of prey digestion in a carnivorous sundew plant.</title>
        <authorList>
            <person name="Tsai I.J."/>
        </authorList>
    </citation>
    <scope>NUCLEOTIDE SEQUENCE [LARGE SCALE GENOMIC DNA]</scope>
    <source>
        <strain evidence="3">169a</strain>
    </source>
</reference>
<evidence type="ECO:0000313" key="4">
    <source>
        <dbReference type="Proteomes" id="UP001303373"/>
    </source>
</evidence>
<comment type="similarity">
    <text evidence="1">Belongs to the UreD family.</text>
</comment>
<proteinExistence type="inferred from homology"/>
<dbReference type="GO" id="GO:0016151">
    <property type="term" value="F:nickel cation binding"/>
    <property type="evidence" value="ECO:0007669"/>
    <property type="project" value="InterPro"/>
</dbReference>
<evidence type="ECO:0000256" key="2">
    <source>
        <dbReference type="ARBA" id="ARBA00023186"/>
    </source>
</evidence>
<protein>
    <recommendedName>
        <fullName evidence="5">Urease accessory protein UreD</fullName>
    </recommendedName>
</protein>
<gene>
    <name evidence="3" type="ORF">R9X50_00251800</name>
</gene>
<name>A0AAQ3R933_9PEZI</name>
<dbReference type="Proteomes" id="UP001303373">
    <property type="component" value="Chromosome 3"/>
</dbReference>
<dbReference type="HAMAP" id="MF_01384">
    <property type="entry name" value="UreD"/>
    <property type="match status" value="1"/>
</dbReference>
<dbReference type="Pfam" id="PF01774">
    <property type="entry name" value="UreD"/>
    <property type="match status" value="1"/>
</dbReference>
<evidence type="ECO:0000256" key="1">
    <source>
        <dbReference type="ARBA" id="ARBA00007177"/>
    </source>
</evidence>
<accession>A0AAQ3R933</accession>
<keyword evidence="4" id="KW-1185">Reference proteome</keyword>
<keyword evidence="2" id="KW-0143">Chaperone</keyword>
<dbReference type="AlphaFoldDB" id="A0AAQ3R933"/>
<dbReference type="EMBL" id="CP138582">
    <property type="protein sequence ID" value="WPG99699.1"/>
    <property type="molecule type" value="Genomic_DNA"/>
</dbReference>
<dbReference type="PANTHER" id="PTHR33643">
    <property type="entry name" value="UREASE ACCESSORY PROTEIN D"/>
    <property type="match status" value="1"/>
</dbReference>